<dbReference type="SUPFAM" id="SSF51556">
    <property type="entry name" value="Metallo-dependent hydrolases"/>
    <property type="match status" value="1"/>
</dbReference>
<dbReference type="AlphaFoldDB" id="A0A1F5RHR7"/>
<organism evidence="2 3">
    <name type="scientific">Candidatus Edwardsbacteria bacterium GWF2_54_11</name>
    <dbReference type="NCBI Taxonomy" id="1817851"/>
    <lineage>
        <taxon>Bacteria</taxon>
        <taxon>Candidatus Edwardsiibacteriota</taxon>
    </lineage>
</organism>
<dbReference type="SUPFAM" id="SSF51338">
    <property type="entry name" value="Composite domain of metallo-dependent hydrolases"/>
    <property type="match status" value="1"/>
</dbReference>
<keyword evidence="2" id="KW-0378">Hydrolase</keyword>
<dbReference type="Gene3D" id="3.20.20.140">
    <property type="entry name" value="Metal-dependent hydrolases"/>
    <property type="match status" value="1"/>
</dbReference>
<feature type="domain" description="Amidohydrolase-related" evidence="1">
    <location>
        <begin position="220"/>
        <end position="405"/>
    </location>
</feature>
<dbReference type="InterPro" id="IPR006680">
    <property type="entry name" value="Amidohydro-rel"/>
</dbReference>
<dbReference type="Proteomes" id="UP000177230">
    <property type="component" value="Unassembled WGS sequence"/>
</dbReference>
<dbReference type="PANTHER" id="PTHR43135">
    <property type="entry name" value="ALPHA-D-RIBOSE 1-METHYLPHOSPHONATE 5-TRIPHOSPHATE DIPHOSPHATASE"/>
    <property type="match status" value="1"/>
</dbReference>
<dbReference type="InterPro" id="IPR011059">
    <property type="entry name" value="Metal-dep_hydrolase_composite"/>
</dbReference>
<accession>A0A1F5RHR7</accession>
<comment type="caution">
    <text evidence="2">The sequence shown here is derived from an EMBL/GenBank/DDBJ whole genome shotgun (WGS) entry which is preliminary data.</text>
</comment>
<evidence type="ECO:0000259" key="1">
    <source>
        <dbReference type="Pfam" id="PF01979"/>
    </source>
</evidence>
<evidence type="ECO:0000313" key="2">
    <source>
        <dbReference type="EMBL" id="OGF13884.1"/>
    </source>
</evidence>
<protein>
    <submittedName>
        <fullName evidence="2">Amidohydrolase</fullName>
    </submittedName>
</protein>
<reference evidence="2 3" key="1">
    <citation type="journal article" date="2016" name="Nat. Commun.">
        <title>Thousands of microbial genomes shed light on interconnected biogeochemical processes in an aquifer system.</title>
        <authorList>
            <person name="Anantharaman K."/>
            <person name="Brown C.T."/>
            <person name="Hug L.A."/>
            <person name="Sharon I."/>
            <person name="Castelle C.J."/>
            <person name="Probst A.J."/>
            <person name="Thomas B.C."/>
            <person name="Singh A."/>
            <person name="Wilkins M.J."/>
            <person name="Karaoz U."/>
            <person name="Brodie E.L."/>
            <person name="Williams K.H."/>
            <person name="Hubbard S.S."/>
            <person name="Banfield J.F."/>
        </authorList>
    </citation>
    <scope>NUCLEOTIDE SEQUENCE [LARGE SCALE GENOMIC DNA]</scope>
</reference>
<sequence>MAKNIIINAETLFDGKRKLNNVSVVIENDKIIEIGKKRQKADFTGVVTPAFIDAHSHIGMARFGEPGAEDEANDITDQFLPINDPLNSVYFDDLAFREAVDFGVLYSCIVPGSGNLLGGRAMIIKNYARHRQEALLRDYGYKMALGYNPRSTHKWKGTRPNTRMGIYGMLEKKFDSVLLKKQKTELARDKKLKELDIKVRSGEKKMNREDVEFEKKTIEKEYQLDFDCEERALLELLEGRKTAKVHVHKEDDVLYLIELAKKYQIKVTADHLGDVHHKEIFDQLANNDIPVVYGPLGSLPYKVELKNESYKNTELLMKSKAHYGLMTDHPVIMAPALRDSLKFFLIFGMKEEEAVSLISYKNAAILGIDDILGSVEPGKLASLTVWDRNPLQMAAYPNCVMAEGKVIRKGM</sequence>
<dbReference type="Pfam" id="PF01979">
    <property type="entry name" value="Amidohydro_1"/>
    <property type="match status" value="1"/>
</dbReference>
<dbReference type="GO" id="GO:0016810">
    <property type="term" value="F:hydrolase activity, acting on carbon-nitrogen (but not peptide) bonds"/>
    <property type="evidence" value="ECO:0007669"/>
    <property type="project" value="InterPro"/>
</dbReference>
<proteinExistence type="predicted"/>
<evidence type="ECO:0000313" key="3">
    <source>
        <dbReference type="Proteomes" id="UP000177230"/>
    </source>
</evidence>
<name>A0A1F5RHR7_9BACT</name>
<dbReference type="PANTHER" id="PTHR43135:SF3">
    <property type="entry name" value="ALPHA-D-RIBOSE 1-METHYLPHOSPHONATE 5-TRIPHOSPHATE DIPHOSPHATASE"/>
    <property type="match status" value="1"/>
</dbReference>
<dbReference type="InterPro" id="IPR032466">
    <property type="entry name" value="Metal_Hydrolase"/>
</dbReference>
<dbReference type="InterPro" id="IPR051781">
    <property type="entry name" value="Metallo-dep_Hydrolase"/>
</dbReference>
<dbReference type="EMBL" id="MFFM01000011">
    <property type="protein sequence ID" value="OGF13884.1"/>
    <property type="molecule type" value="Genomic_DNA"/>
</dbReference>
<gene>
    <name evidence="2" type="ORF">A2024_10590</name>
</gene>